<evidence type="ECO:0000313" key="3">
    <source>
        <dbReference type="EMBL" id="MCV2402603.1"/>
    </source>
</evidence>
<feature type="domain" description="ABC-type transport auxiliary lipoprotein component" evidence="2">
    <location>
        <begin position="37"/>
        <end position="179"/>
    </location>
</feature>
<dbReference type="Pfam" id="PF03886">
    <property type="entry name" value="ABC_trans_aux"/>
    <property type="match status" value="1"/>
</dbReference>
<feature type="chain" id="PRO_5046035412" evidence="1">
    <location>
        <begin position="21"/>
        <end position="196"/>
    </location>
</feature>
<protein>
    <submittedName>
        <fullName evidence="3">PqiC family protein</fullName>
    </submittedName>
</protein>
<sequence>MQKCKLIISLSFIWLLTACATKVVPSSEYLLVDKNIKQIEVKTTPAMSIQFMPITMANYLAGNEIVLVTEQGQVYRSKNHLWAETLSPQLSRLTLQRLEKSLPNIAWFGGQRLPSEAIAVLNVEVDNFYADLDGTIYISGRWQLLSALGELIDSKTFNVTDTLKSDGYLTMVQTLSDTWFHKVTNMMADSIAESLN</sequence>
<name>A0ABT2YRT4_9GAMM</name>
<evidence type="ECO:0000313" key="4">
    <source>
        <dbReference type="Proteomes" id="UP001209713"/>
    </source>
</evidence>
<accession>A0ABT2YRT4</accession>
<dbReference type="InterPro" id="IPR005586">
    <property type="entry name" value="ABC_trans_aux"/>
</dbReference>
<evidence type="ECO:0000259" key="2">
    <source>
        <dbReference type="Pfam" id="PF03886"/>
    </source>
</evidence>
<keyword evidence="4" id="KW-1185">Reference proteome</keyword>
<evidence type="ECO:0000256" key="1">
    <source>
        <dbReference type="SAM" id="SignalP"/>
    </source>
</evidence>
<dbReference type="Gene3D" id="3.40.50.10610">
    <property type="entry name" value="ABC-type transport auxiliary lipoprotein component"/>
    <property type="match status" value="1"/>
</dbReference>
<dbReference type="RefSeq" id="WP_263529982.1">
    <property type="nucleotide sequence ID" value="NZ_JAOVZB010000002.1"/>
</dbReference>
<reference evidence="3 4" key="1">
    <citation type="submission" date="2022-10" db="EMBL/GenBank/DDBJ databases">
        <title>Marinomonas transparenta sp. nov. and Marinomonas sargassi sp. nov., isolated from marine alga (Sargassum natans (L.) Gaillon).</title>
        <authorList>
            <person name="Wang Y."/>
        </authorList>
    </citation>
    <scope>NUCLEOTIDE SEQUENCE [LARGE SCALE GENOMIC DNA]</scope>
    <source>
        <strain evidence="3 4">C2222</strain>
    </source>
</reference>
<organism evidence="3 4">
    <name type="scientific">Marinomonas sargassi</name>
    <dbReference type="NCBI Taxonomy" id="2984494"/>
    <lineage>
        <taxon>Bacteria</taxon>
        <taxon>Pseudomonadati</taxon>
        <taxon>Pseudomonadota</taxon>
        <taxon>Gammaproteobacteria</taxon>
        <taxon>Oceanospirillales</taxon>
        <taxon>Oceanospirillaceae</taxon>
        <taxon>Marinomonas</taxon>
    </lineage>
</organism>
<dbReference type="Proteomes" id="UP001209713">
    <property type="component" value="Unassembled WGS sequence"/>
</dbReference>
<gene>
    <name evidence="3" type="ORF">OFY17_06810</name>
</gene>
<dbReference type="SUPFAM" id="SSF159594">
    <property type="entry name" value="XCC0632-like"/>
    <property type="match status" value="1"/>
</dbReference>
<comment type="caution">
    <text evidence="3">The sequence shown here is derived from an EMBL/GenBank/DDBJ whole genome shotgun (WGS) entry which is preliminary data.</text>
</comment>
<feature type="signal peptide" evidence="1">
    <location>
        <begin position="1"/>
        <end position="20"/>
    </location>
</feature>
<dbReference type="PROSITE" id="PS51257">
    <property type="entry name" value="PROKAR_LIPOPROTEIN"/>
    <property type="match status" value="1"/>
</dbReference>
<dbReference type="EMBL" id="JAOVZB010000002">
    <property type="protein sequence ID" value="MCV2402603.1"/>
    <property type="molecule type" value="Genomic_DNA"/>
</dbReference>
<proteinExistence type="predicted"/>
<keyword evidence="1" id="KW-0732">Signal</keyword>